<keyword evidence="2" id="KW-1185">Reference proteome</keyword>
<name>A0ABD3NUR4_9STRA</name>
<dbReference type="EMBL" id="JALLPJ020000953">
    <property type="protein sequence ID" value="KAL3779126.1"/>
    <property type="molecule type" value="Genomic_DNA"/>
</dbReference>
<accession>A0ABD3NUR4</accession>
<comment type="caution">
    <text evidence="1">The sequence shown here is derived from an EMBL/GenBank/DDBJ whole genome shotgun (WGS) entry which is preliminary data.</text>
</comment>
<sequence length="346" mass="39153">MSASTRASVAAACRRMAHNFTSAPAQRNNHKIKHISHPALSPQTSAQHHISLRYSTNKAISTAGTKKSPHSKLLRVCSNRNLNRHFAAIEANMLQLDWDKAIKALTDDWVKNNKWEGFTELESNIRSYVDKNLPFLVLNWKKRQEDTYQDVNEGMQLSDRIRMNHFPYEQVILAAAKHAISGQVVLDGKIRSEGRKVAEMEARRAILLEAGKMLKSMADFSMEREARHQDEWTVHHESCSACFKAIVSSWFLLWRRMRGVQQQDIDDSSPEIDQMYTSAIEWISFCTNGQIVERSDELQVGGALMGGITHSDKTLLLGVAKGLALSKDGMHQVKSTELQSIIDRLL</sequence>
<dbReference type="Proteomes" id="UP001530400">
    <property type="component" value="Unassembled WGS sequence"/>
</dbReference>
<gene>
    <name evidence="1" type="ORF">ACHAWO_004581</name>
</gene>
<evidence type="ECO:0000313" key="2">
    <source>
        <dbReference type="Proteomes" id="UP001530400"/>
    </source>
</evidence>
<protein>
    <submittedName>
        <fullName evidence="1">Uncharacterized protein</fullName>
    </submittedName>
</protein>
<proteinExistence type="predicted"/>
<reference evidence="1 2" key="1">
    <citation type="submission" date="2024-10" db="EMBL/GenBank/DDBJ databases">
        <title>Updated reference genomes for cyclostephanoid diatoms.</title>
        <authorList>
            <person name="Roberts W.R."/>
            <person name="Alverson A.J."/>
        </authorList>
    </citation>
    <scope>NUCLEOTIDE SEQUENCE [LARGE SCALE GENOMIC DNA]</scope>
    <source>
        <strain evidence="1 2">AJA010-31</strain>
    </source>
</reference>
<evidence type="ECO:0000313" key="1">
    <source>
        <dbReference type="EMBL" id="KAL3779126.1"/>
    </source>
</evidence>
<dbReference type="AlphaFoldDB" id="A0ABD3NUR4"/>
<organism evidence="1 2">
    <name type="scientific">Cyclotella atomus</name>
    <dbReference type="NCBI Taxonomy" id="382360"/>
    <lineage>
        <taxon>Eukaryota</taxon>
        <taxon>Sar</taxon>
        <taxon>Stramenopiles</taxon>
        <taxon>Ochrophyta</taxon>
        <taxon>Bacillariophyta</taxon>
        <taxon>Coscinodiscophyceae</taxon>
        <taxon>Thalassiosirophycidae</taxon>
        <taxon>Stephanodiscales</taxon>
        <taxon>Stephanodiscaceae</taxon>
        <taxon>Cyclotella</taxon>
    </lineage>
</organism>